<dbReference type="PANTHER" id="PTHR24093">
    <property type="entry name" value="CATION TRANSPORTING ATPASE"/>
    <property type="match status" value="1"/>
</dbReference>
<evidence type="ECO:0000256" key="2">
    <source>
        <dbReference type="SAM" id="Phobius"/>
    </source>
</evidence>
<name>A0A2P5E345_PARAD</name>
<dbReference type="OrthoDB" id="3352408at2759"/>
<keyword evidence="1" id="KW-0460">Magnesium</keyword>
<dbReference type="PANTHER" id="PTHR24093:SF434">
    <property type="entry name" value="CALCIUM-TRANSPORTING ATPASE 13, PLASMA MEMBRANE-TYPE-RELATED"/>
    <property type="match status" value="1"/>
</dbReference>
<feature type="transmembrane region" description="Helical" evidence="2">
    <location>
        <begin position="128"/>
        <end position="153"/>
    </location>
</feature>
<keyword evidence="2" id="KW-1133">Transmembrane helix</keyword>
<sequence length="290" mass="31944">MSTSLESESERIFELLNDDSVTSKKVRNNPMKAQQSSTKTICPYSSYIVLNIEAQSGFGIEQTVLSQLVEEKDEVLLEELGGLDGIVVALRTDLVHGIHDEVEDIARKRKAFGANILPNPPKKCFVPFLWPAMLDVNVLIVVICGSVSLGLGIELYRPKDGWKDGGSILIGLFFAIIVTATSDYWHNSVFDKLPKDSYNIQIDVVRGGTHGLVSLKLQVDKAKGKQDHSDHIGLNLTNRNAFLLSGTKVVEGFASMLVTSVGVRARCDHMISRIGHNSRKLTSLQARLKK</sequence>
<gene>
    <name evidence="4" type="ORF">PanWU01x14_004030</name>
</gene>
<dbReference type="Proteomes" id="UP000237105">
    <property type="component" value="Unassembled WGS sequence"/>
</dbReference>
<dbReference type="Pfam" id="PF00690">
    <property type="entry name" value="Cation_ATPase_N"/>
    <property type="match status" value="1"/>
</dbReference>
<accession>A0A2P5E345</accession>
<proteinExistence type="predicted"/>
<protein>
    <submittedName>
        <fullName evidence="4">P-type ATPase</fullName>
    </submittedName>
</protein>
<evidence type="ECO:0000313" key="5">
    <source>
        <dbReference type="Proteomes" id="UP000237105"/>
    </source>
</evidence>
<keyword evidence="5" id="KW-1185">Reference proteome</keyword>
<reference evidence="5" key="1">
    <citation type="submission" date="2016-06" db="EMBL/GenBank/DDBJ databases">
        <title>Parallel loss of symbiosis genes in relatives of nitrogen-fixing non-legume Parasponia.</title>
        <authorList>
            <person name="Van Velzen R."/>
            <person name="Holmer R."/>
            <person name="Bu F."/>
            <person name="Rutten L."/>
            <person name="Van Zeijl A."/>
            <person name="Liu W."/>
            <person name="Santuari L."/>
            <person name="Cao Q."/>
            <person name="Sharma T."/>
            <person name="Shen D."/>
            <person name="Roswanjaya Y."/>
            <person name="Wardhani T."/>
            <person name="Kalhor M.S."/>
            <person name="Jansen J."/>
            <person name="Van den Hoogen J."/>
            <person name="Gungor B."/>
            <person name="Hartog M."/>
            <person name="Hontelez J."/>
            <person name="Verver J."/>
            <person name="Yang W.-C."/>
            <person name="Schijlen E."/>
            <person name="Repin R."/>
            <person name="Schilthuizen M."/>
            <person name="Schranz E."/>
            <person name="Heidstra R."/>
            <person name="Miyata K."/>
            <person name="Fedorova E."/>
            <person name="Kohlen W."/>
            <person name="Bisseling T."/>
            <person name="Smit S."/>
            <person name="Geurts R."/>
        </authorList>
    </citation>
    <scope>NUCLEOTIDE SEQUENCE [LARGE SCALE GENOMIC DNA]</scope>
    <source>
        <strain evidence="5">cv. WU1-14</strain>
    </source>
</reference>
<dbReference type="EMBL" id="JXTB01000002">
    <property type="protein sequence ID" value="PON79953.1"/>
    <property type="molecule type" value="Genomic_DNA"/>
</dbReference>
<keyword evidence="2" id="KW-0812">Transmembrane</keyword>
<comment type="caution">
    <text evidence="4">The sequence shown here is derived from an EMBL/GenBank/DDBJ whole genome shotgun (WGS) entry which is preliminary data.</text>
</comment>
<organism evidence="4 5">
    <name type="scientific">Parasponia andersonii</name>
    <name type="common">Sponia andersonii</name>
    <dbReference type="NCBI Taxonomy" id="3476"/>
    <lineage>
        <taxon>Eukaryota</taxon>
        <taxon>Viridiplantae</taxon>
        <taxon>Streptophyta</taxon>
        <taxon>Embryophyta</taxon>
        <taxon>Tracheophyta</taxon>
        <taxon>Spermatophyta</taxon>
        <taxon>Magnoliopsida</taxon>
        <taxon>eudicotyledons</taxon>
        <taxon>Gunneridae</taxon>
        <taxon>Pentapetalae</taxon>
        <taxon>rosids</taxon>
        <taxon>fabids</taxon>
        <taxon>Rosales</taxon>
        <taxon>Cannabaceae</taxon>
        <taxon>Parasponia</taxon>
    </lineage>
</organism>
<dbReference type="AlphaFoldDB" id="A0A2P5E345"/>
<dbReference type="SUPFAM" id="SSF81665">
    <property type="entry name" value="Calcium ATPase, transmembrane domain M"/>
    <property type="match status" value="1"/>
</dbReference>
<evidence type="ECO:0000259" key="3">
    <source>
        <dbReference type="Pfam" id="PF00690"/>
    </source>
</evidence>
<dbReference type="InterPro" id="IPR023298">
    <property type="entry name" value="ATPase_P-typ_TM_dom_sf"/>
</dbReference>
<evidence type="ECO:0000256" key="1">
    <source>
        <dbReference type="ARBA" id="ARBA00022842"/>
    </source>
</evidence>
<dbReference type="GO" id="GO:0005886">
    <property type="term" value="C:plasma membrane"/>
    <property type="evidence" value="ECO:0007669"/>
    <property type="project" value="TreeGrafter"/>
</dbReference>
<evidence type="ECO:0000313" key="4">
    <source>
        <dbReference type="EMBL" id="PON79953.1"/>
    </source>
</evidence>
<feature type="domain" description="Cation-transporting P-type ATPase N-terminal" evidence="3">
    <location>
        <begin position="80"/>
        <end position="148"/>
    </location>
</feature>
<dbReference type="InterPro" id="IPR004014">
    <property type="entry name" value="ATPase_P-typ_cation-transptr_N"/>
</dbReference>
<dbReference type="GO" id="GO:0005388">
    <property type="term" value="F:P-type calcium transporter activity"/>
    <property type="evidence" value="ECO:0007669"/>
    <property type="project" value="TreeGrafter"/>
</dbReference>
<keyword evidence="2" id="KW-0472">Membrane</keyword>
<dbReference type="Gene3D" id="1.20.1110.10">
    <property type="entry name" value="Calcium-transporting ATPase, transmembrane domain"/>
    <property type="match status" value="1"/>
</dbReference>
<feature type="transmembrane region" description="Helical" evidence="2">
    <location>
        <begin position="165"/>
        <end position="185"/>
    </location>
</feature>